<sequence length="86" mass="9828">MTITKTRGPRKTADMGLLFLEEAVLQVLREIHPEAMPASEIRNALGIWDPQTGFGKHLTDTLIRRLERQGLIEQIRPRGPWRLVVS</sequence>
<gene>
    <name evidence="1" type="ORF">F4Y42_16560</name>
</gene>
<dbReference type="AlphaFoldDB" id="A0A6B0YVA4"/>
<protein>
    <submittedName>
        <fullName evidence="1">Helix-turn-helix transcriptional regulator</fullName>
    </submittedName>
</protein>
<dbReference type="EMBL" id="VXRG01000134">
    <property type="protein sequence ID" value="MXY95054.1"/>
    <property type="molecule type" value="Genomic_DNA"/>
</dbReference>
<name>A0A6B0YVA4_9CHLR</name>
<proteinExistence type="predicted"/>
<evidence type="ECO:0000313" key="1">
    <source>
        <dbReference type="EMBL" id="MXY95054.1"/>
    </source>
</evidence>
<reference evidence="1" key="1">
    <citation type="submission" date="2019-09" db="EMBL/GenBank/DDBJ databases">
        <title>Characterisation of the sponge microbiome using genome-centric metagenomics.</title>
        <authorList>
            <person name="Engelberts J.P."/>
            <person name="Robbins S.J."/>
            <person name="De Goeij J.M."/>
            <person name="Aranda M."/>
            <person name="Bell S.C."/>
            <person name="Webster N.S."/>
        </authorList>
    </citation>
    <scope>NUCLEOTIDE SEQUENCE</scope>
    <source>
        <strain evidence="1">SB0664_bin_27</strain>
    </source>
</reference>
<comment type="caution">
    <text evidence="1">The sequence shown here is derived from an EMBL/GenBank/DDBJ whole genome shotgun (WGS) entry which is preliminary data.</text>
</comment>
<accession>A0A6B0YVA4</accession>
<organism evidence="1">
    <name type="scientific">Caldilineaceae bacterium SB0664_bin_27</name>
    <dbReference type="NCBI Taxonomy" id="2605260"/>
    <lineage>
        <taxon>Bacteria</taxon>
        <taxon>Bacillati</taxon>
        <taxon>Chloroflexota</taxon>
        <taxon>Caldilineae</taxon>
        <taxon>Caldilineales</taxon>
        <taxon>Caldilineaceae</taxon>
    </lineage>
</organism>